<gene>
    <name evidence="1" type="ORF">LKD40_13160</name>
</gene>
<evidence type="ECO:0000313" key="1">
    <source>
        <dbReference type="EMBL" id="MCC2228741.1"/>
    </source>
</evidence>
<comment type="caution">
    <text evidence="1">The sequence shown here is derived from an EMBL/GenBank/DDBJ whole genome shotgun (WGS) entry which is preliminary data.</text>
</comment>
<dbReference type="EMBL" id="JAJEQQ010000023">
    <property type="protein sequence ID" value="MCC2228741.1"/>
    <property type="molecule type" value="Genomic_DNA"/>
</dbReference>
<proteinExistence type="predicted"/>
<accession>A0AAW4WH44</accession>
<protein>
    <recommendedName>
        <fullName evidence="3">DUF1540 domain-containing protein</fullName>
    </recommendedName>
</protein>
<reference evidence="1 2" key="1">
    <citation type="submission" date="2021-10" db="EMBL/GenBank/DDBJ databases">
        <title>Anaerobic single-cell dispensing facilitates the cultivation of human gut bacteria.</title>
        <authorList>
            <person name="Afrizal A."/>
        </authorList>
    </citation>
    <scope>NUCLEOTIDE SEQUENCE [LARGE SCALE GENOMIC DNA]</scope>
    <source>
        <strain evidence="1 2">CLA-AA-H217</strain>
    </source>
</reference>
<dbReference type="RefSeq" id="WP_227588998.1">
    <property type="nucleotide sequence ID" value="NZ_JAJEQQ010000023.1"/>
</dbReference>
<dbReference type="Proteomes" id="UP001198612">
    <property type="component" value="Unassembled WGS sequence"/>
</dbReference>
<organism evidence="1 2">
    <name type="scientific">Blautia fusiformis</name>
    <dbReference type="NCBI Taxonomy" id="2881264"/>
    <lineage>
        <taxon>Bacteria</taxon>
        <taxon>Bacillati</taxon>
        <taxon>Bacillota</taxon>
        <taxon>Clostridia</taxon>
        <taxon>Lachnospirales</taxon>
        <taxon>Lachnospiraceae</taxon>
        <taxon>Blautia</taxon>
    </lineage>
</organism>
<keyword evidence="2" id="KW-1185">Reference proteome</keyword>
<sequence>MNKRKEKTMENTCKTCINNDDGLCDRRGILVEDEDSCEKHHEDWREAMLRQFNRRR</sequence>
<evidence type="ECO:0000313" key="2">
    <source>
        <dbReference type="Proteomes" id="UP001198612"/>
    </source>
</evidence>
<dbReference type="AlphaFoldDB" id="A0AAW4WH44"/>
<evidence type="ECO:0008006" key="3">
    <source>
        <dbReference type="Google" id="ProtNLM"/>
    </source>
</evidence>
<name>A0AAW4WH44_9FIRM</name>